<evidence type="ECO:0000256" key="4">
    <source>
        <dbReference type="ARBA" id="ARBA00023163"/>
    </source>
</evidence>
<name>A0A5P6PH37_9BRAD</name>
<dbReference type="CDD" id="cd06171">
    <property type="entry name" value="Sigma70_r4"/>
    <property type="match status" value="1"/>
</dbReference>
<keyword evidence="4" id="KW-0804">Transcription</keyword>
<keyword evidence="3" id="KW-0731">Sigma factor</keyword>
<gene>
    <name evidence="7" type="ORF">F8237_35500</name>
</gene>
<organism evidence="7 8">
    <name type="scientific">Bradyrhizobium betae</name>
    <dbReference type="NCBI Taxonomy" id="244734"/>
    <lineage>
        <taxon>Bacteria</taxon>
        <taxon>Pseudomonadati</taxon>
        <taxon>Pseudomonadota</taxon>
        <taxon>Alphaproteobacteria</taxon>
        <taxon>Hyphomicrobiales</taxon>
        <taxon>Nitrobacteraceae</taxon>
        <taxon>Bradyrhizobium</taxon>
    </lineage>
</organism>
<dbReference type="OrthoDB" id="9797134at2"/>
<evidence type="ECO:0000256" key="1">
    <source>
        <dbReference type="ARBA" id="ARBA00010641"/>
    </source>
</evidence>
<dbReference type="SUPFAM" id="SSF88659">
    <property type="entry name" value="Sigma3 and sigma4 domains of RNA polymerase sigma factors"/>
    <property type="match status" value="1"/>
</dbReference>
<dbReference type="InterPro" id="IPR036388">
    <property type="entry name" value="WH-like_DNA-bd_sf"/>
</dbReference>
<dbReference type="SUPFAM" id="SSF88946">
    <property type="entry name" value="Sigma2 domain of RNA polymerase sigma factors"/>
    <property type="match status" value="1"/>
</dbReference>
<dbReference type="InterPro" id="IPR007627">
    <property type="entry name" value="RNA_pol_sigma70_r2"/>
</dbReference>
<comment type="similarity">
    <text evidence="1">Belongs to the sigma-70 factor family. ECF subfamily.</text>
</comment>
<feature type="domain" description="RNA polymerase sigma-70 region 2" evidence="5">
    <location>
        <begin position="17"/>
        <end position="77"/>
    </location>
</feature>
<feature type="domain" description="RNA polymerase sigma factor 70 region 4 type 2" evidence="6">
    <location>
        <begin position="105"/>
        <end position="155"/>
    </location>
</feature>
<accession>A0A5P6PH37</accession>
<evidence type="ECO:0000313" key="7">
    <source>
        <dbReference type="EMBL" id="QFI77600.1"/>
    </source>
</evidence>
<dbReference type="PANTHER" id="PTHR43133:SF25">
    <property type="entry name" value="RNA POLYMERASE SIGMA FACTOR RFAY-RELATED"/>
    <property type="match status" value="1"/>
</dbReference>
<dbReference type="RefSeq" id="WP_100554942.1">
    <property type="nucleotide sequence ID" value="NZ_CP044544.1"/>
</dbReference>
<evidence type="ECO:0000259" key="5">
    <source>
        <dbReference type="Pfam" id="PF04542"/>
    </source>
</evidence>
<evidence type="ECO:0000256" key="3">
    <source>
        <dbReference type="ARBA" id="ARBA00023082"/>
    </source>
</evidence>
<dbReference type="PANTHER" id="PTHR43133">
    <property type="entry name" value="RNA POLYMERASE ECF-TYPE SIGMA FACTO"/>
    <property type="match status" value="1"/>
</dbReference>
<proteinExistence type="inferred from homology"/>
<keyword evidence="7" id="KW-0614">Plasmid</keyword>
<dbReference type="InterPro" id="IPR014284">
    <property type="entry name" value="RNA_pol_sigma-70_dom"/>
</dbReference>
<dbReference type="GO" id="GO:0006352">
    <property type="term" value="P:DNA-templated transcription initiation"/>
    <property type="evidence" value="ECO:0007669"/>
    <property type="project" value="InterPro"/>
</dbReference>
<dbReference type="AlphaFoldDB" id="A0A5P6PH37"/>
<keyword evidence="2" id="KW-0805">Transcription regulation</keyword>
<dbReference type="KEGG" id="bbet:F8237_35500"/>
<dbReference type="NCBIfam" id="TIGR02937">
    <property type="entry name" value="sigma70-ECF"/>
    <property type="match status" value="1"/>
</dbReference>
<dbReference type="InterPro" id="IPR013324">
    <property type="entry name" value="RNA_pol_sigma_r3/r4-like"/>
</dbReference>
<dbReference type="Gene3D" id="1.10.10.10">
    <property type="entry name" value="Winged helix-like DNA-binding domain superfamily/Winged helix DNA-binding domain"/>
    <property type="match status" value="1"/>
</dbReference>
<dbReference type="Proteomes" id="UP000325641">
    <property type="component" value="Plasmid pBbPL7HG1"/>
</dbReference>
<reference evidence="8" key="1">
    <citation type="submission" date="2019-10" db="EMBL/GenBank/DDBJ databases">
        <title>Complete Genome Sequence of Bradyrhizobium betae type strain PL7HG1T.</title>
        <authorList>
            <person name="Bromfield E.S.P."/>
            <person name="Cloutier S."/>
        </authorList>
    </citation>
    <scope>NUCLEOTIDE SEQUENCE [LARGE SCALE GENOMIC DNA]</scope>
    <source>
        <strain evidence="8">PL7HG1</strain>
        <plasmid evidence="8">pbbpl7hg1</plasmid>
    </source>
</reference>
<dbReference type="Pfam" id="PF08281">
    <property type="entry name" value="Sigma70_r4_2"/>
    <property type="match status" value="1"/>
</dbReference>
<dbReference type="InterPro" id="IPR013249">
    <property type="entry name" value="RNA_pol_sigma70_r4_t2"/>
</dbReference>
<dbReference type="Gene3D" id="1.10.1740.10">
    <property type="match status" value="1"/>
</dbReference>
<evidence type="ECO:0000256" key="2">
    <source>
        <dbReference type="ARBA" id="ARBA00023015"/>
    </source>
</evidence>
<dbReference type="GO" id="GO:0016987">
    <property type="term" value="F:sigma factor activity"/>
    <property type="evidence" value="ECO:0007669"/>
    <property type="project" value="UniProtKB-KW"/>
</dbReference>
<dbReference type="InterPro" id="IPR039425">
    <property type="entry name" value="RNA_pol_sigma-70-like"/>
</dbReference>
<dbReference type="GO" id="GO:0003677">
    <property type="term" value="F:DNA binding"/>
    <property type="evidence" value="ECO:0007669"/>
    <property type="project" value="InterPro"/>
</dbReference>
<dbReference type="EMBL" id="CP044544">
    <property type="protein sequence ID" value="QFI77600.1"/>
    <property type="molecule type" value="Genomic_DNA"/>
</dbReference>
<sequence length="175" mass="19843">MRKSRRTVEAALELNWSRLFGYALSLTGDTDNARDLIQQSALNALASKNAPDDPEAARAWLFKIVRNASIDQYRRKKVRADDAFADEFQNGGWGYDDRVIAEITIRQGLGKIDPAYREIIELVDIWGFQYADVSTVLDIPVGTVMSRLSRARLALLEIVAEDNLRPMRSLRSQQK</sequence>
<geneLocation type="plasmid" evidence="8">
    <name>pbbpl7hg1</name>
</geneLocation>
<dbReference type="Pfam" id="PF04542">
    <property type="entry name" value="Sigma70_r2"/>
    <property type="match status" value="1"/>
</dbReference>
<protein>
    <submittedName>
        <fullName evidence="7">RNA polymerase sigma factor</fullName>
    </submittedName>
</protein>
<evidence type="ECO:0000259" key="6">
    <source>
        <dbReference type="Pfam" id="PF08281"/>
    </source>
</evidence>
<evidence type="ECO:0000313" key="8">
    <source>
        <dbReference type="Proteomes" id="UP000325641"/>
    </source>
</evidence>
<dbReference type="InterPro" id="IPR013325">
    <property type="entry name" value="RNA_pol_sigma_r2"/>
</dbReference>